<organism evidence="2 3">
    <name type="scientific">Gigaspora margarita</name>
    <dbReference type="NCBI Taxonomy" id="4874"/>
    <lineage>
        <taxon>Eukaryota</taxon>
        <taxon>Fungi</taxon>
        <taxon>Fungi incertae sedis</taxon>
        <taxon>Mucoromycota</taxon>
        <taxon>Glomeromycotina</taxon>
        <taxon>Glomeromycetes</taxon>
        <taxon>Diversisporales</taxon>
        <taxon>Gigasporaceae</taxon>
        <taxon>Gigaspora</taxon>
    </lineage>
</organism>
<dbReference type="OrthoDB" id="2426174at2759"/>
<protein>
    <submittedName>
        <fullName evidence="2">Uncharacterized protein</fullName>
    </submittedName>
</protein>
<feature type="compositionally biased region" description="Acidic residues" evidence="1">
    <location>
        <begin position="119"/>
        <end position="136"/>
    </location>
</feature>
<evidence type="ECO:0000256" key="1">
    <source>
        <dbReference type="SAM" id="MobiDB-lite"/>
    </source>
</evidence>
<evidence type="ECO:0000313" key="3">
    <source>
        <dbReference type="Proteomes" id="UP000439903"/>
    </source>
</evidence>
<dbReference type="AlphaFoldDB" id="A0A8H3XBC0"/>
<evidence type="ECO:0000313" key="2">
    <source>
        <dbReference type="EMBL" id="KAF0436584.1"/>
    </source>
</evidence>
<sequence>MDDFLSLPHFDTSEDDDHMRNAPPSFDTNYYDQEHTSSSYLNAHENDTINILSPSYSDIYQHGFMNALSSPYPNNYDLAGSSRNMYNFDPLGFSLQLNNDVLIESDVETRSGDINNGFFDDEQDQEYEDSENEEQDNSLVLKEGIEFETWELAESYLNDYAKKKGFSFRKKCVL</sequence>
<accession>A0A8H3XBC0</accession>
<dbReference type="Proteomes" id="UP000439903">
    <property type="component" value="Unassembled WGS sequence"/>
</dbReference>
<comment type="caution">
    <text evidence="2">The sequence shown here is derived from an EMBL/GenBank/DDBJ whole genome shotgun (WGS) entry which is preliminary data.</text>
</comment>
<name>A0A8H3XBC0_GIGMA</name>
<gene>
    <name evidence="2" type="ORF">F8M41_004677</name>
</gene>
<feature type="region of interest" description="Disordered" evidence="1">
    <location>
        <begin position="113"/>
        <end position="136"/>
    </location>
</feature>
<reference evidence="2 3" key="1">
    <citation type="journal article" date="2019" name="Environ. Microbiol.">
        <title>At the nexus of three kingdoms: the genome of the mycorrhizal fungus Gigaspora margarita provides insights into plant, endobacterial and fungal interactions.</title>
        <authorList>
            <person name="Venice F."/>
            <person name="Ghignone S."/>
            <person name="Salvioli di Fossalunga A."/>
            <person name="Amselem J."/>
            <person name="Novero M."/>
            <person name="Xianan X."/>
            <person name="Sedzielewska Toro K."/>
            <person name="Morin E."/>
            <person name="Lipzen A."/>
            <person name="Grigoriev I.V."/>
            <person name="Henrissat B."/>
            <person name="Martin F.M."/>
            <person name="Bonfante P."/>
        </authorList>
    </citation>
    <scope>NUCLEOTIDE SEQUENCE [LARGE SCALE GENOMIC DNA]</scope>
    <source>
        <strain evidence="2 3">BEG34</strain>
    </source>
</reference>
<keyword evidence="3" id="KW-1185">Reference proteome</keyword>
<proteinExistence type="predicted"/>
<dbReference type="EMBL" id="WTPW01001430">
    <property type="protein sequence ID" value="KAF0436584.1"/>
    <property type="molecule type" value="Genomic_DNA"/>
</dbReference>